<dbReference type="InterPro" id="IPR007267">
    <property type="entry name" value="GtrA_DPMS_TM"/>
</dbReference>
<feature type="transmembrane region" description="Helical" evidence="5">
    <location>
        <begin position="34"/>
        <end position="54"/>
    </location>
</feature>
<evidence type="ECO:0000256" key="1">
    <source>
        <dbReference type="ARBA" id="ARBA00004141"/>
    </source>
</evidence>
<accession>A0AAE3WGH7</accession>
<keyword evidence="8" id="KW-1185">Reference proteome</keyword>
<dbReference type="EMBL" id="JANHAX010000008">
    <property type="protein sequence ID" value="MDQ2092277.1"/>
    <property type="molecule type" value="Genomic_DNA"/>
</dbReference>
<organism evidence="7 8">
    <name type="scientific">Marimonas arenosa</name>
    <dbReference type="NCBI Taxonomy" id="1795305"/>
    <lineage>
        <taxon>Bacteria</taxon>
        <taxon>Pseudomonadati</taxon>
        <taxon>Pseudomonadota</taxon>
        <taxon>Alphaproteobacteria</taxon>
        <taxon>Rhodobacterales</taxon>
        <taxon>Paracoccaceae</taxon>
        <taxon>Marimonas</taxon>
    </lineage>
</organism>
<gene>
    <name evidence="7" type="ORF">NO357_20420</name>
</gene>
<reference evidence="7" key="2">
    <citation type="submission" date="2023-02" db="EMBL/GenBank/DDBJ databases">
        <title>'Rhodoalgimonas zhirmunskyi' gen. nov., isolated from a red alga.</title>
        <authorList>
            <person name="Nedashkovskaya O.I."/>
            <person name="Otstavnykh N.Y."/>
            <person name="Bystritskaya E.P."/>
            <person name="Balabanova L.A."/>
            <person name="Isaeva M.P."/>
        </authorList>
    </citation>
    <scope>NUCLEOTIDE SEQUENCE</scope>
    <source>
        <strain evidence="7">KCTC 52189</strain>
    </source>
</reference>
<keyword evidence="4 5" id="KW-0472">Membrane</keyword>
<dbReference type="Pfam" id="PF04138">
    <property type="entry name" value="GtrA_DPMS_TM"/>
    <property type="match status" value="1"/>
</dbReference>
<evidence type="ECO:0000256" key="5">
    <source>
        <dbReference type="SAM" id="Phobius"/>
    </source>
</evidence>
<feature type="transmembrane region" description="Helical" evidence="5">
    <location>
        <begin position="105"/>
        <end position="123"/>
    </location>
</feature>
<evidence type="ECO:0000313" key="7">
    <source>
        <dbReference type="EMBL" id="MDQ2092277.1"/>
    </source>
</evidence>
<evidence type="ECO:0000259" key="6">
    <source>
        <dbReference type="Pfam" id="PF04138"/>
    </source>
</evidence>
<dbReference type="GO" id="GO:0016020">
    <property type="term" value="C:membrane"/>
    <property type="evidence" value="ECO:0007669"/>
    <property type="project" value="UniProtKB-SubCell"/>
</dbReference>
<name>A0AAE3WGH7_9RHOB</name>
<feature type="domain" description="GtrA/DPMS transmembrane" evidence="6">
    <location>
        <begin position="10"/>
        <end position="129"/>
    </location>
</feature>
<protein>
    <submittedName>
        <fullName evidence="7">GtrA family protein</fullName>
    </submittedName>
</protein>
<evidence type="ECO:0000256" key="4">
    <source>
        <dbReference type="ARBA" id="ARBA00023136"/>
    </source>
</evidence>
<keyword evidence="2 5" id="KW-0812">Transmembrane</keyword>
<dbReference type="Proteomes" id="UP001226762">
    <property type="component" value="Unassembled WGS sequence"/>
</dbReference>
<sequence length="149" mass="16709">MNTLALVFLYAAFAIIATLVNLGAQRVVLALDSDWFFLAMLAGTAVGLVTKYVLDKRWIFSDALRPARKEVRLFTLYTITGIGTTLVFWGSETAFWLIWQTHEMREVGAVIGLTVGYVLKFNLDRRFVFRKLVGCAQAGSDRQHDQGDA</sequence>
<proteinExistence type="predicted"/>
<comment type="subcellular location">
    <subcellularLocation>
        <location evidence="1">Membrane</location>
        <topology evidence="1">Multi-pass membrane protein</topology>
    </subcellularLocation>
</comment>
<dbReference type="RefSeq" id="WP_306737586.1">
    <property type="nucleotide sequence ID" value="NZ_JANHAX010000008.1"/>
</dbReference>
<reference evidence="7" key="1">
    <citation type="submission" date="2022-07" db="EMBL/GenBank/DDBJ databases">
        <authorList>
            <person name="Otstavnykh N."/>
            <person name="Isaeva M."/>
            <person name="Bystritskaya E."/>
        </authorList>
    </citation>
    <scope>NUCLEOTIDE SEQUENCE</scope>
    <source>
        <strain evidence="7">KCTC 52189</strain>
    </source>
</reference>
<dbReference type="AlphaFoldDB" id="A0AAE3WGH7"/>
<comment type="caution">
    <text evidence="7">The sequence shown here is derived from an EMBL/GenBank/DDBJ whole genome shotgun (WGS) entry which is preliminary data.</text>
</comment>
<dbReference type="NCBIfam" id="NF037976">
    <property type="entry name" value="gtrA_1"/>
    <property type="match status" value="1"/>
</dbReference>
<dbReference type="GO" id="GO:0000271">
    <property type="term" value="P:polysaccharide biosynthetic process"/>
    <property type="evidence" value="ECO:0007669"/>
    <property type="project" value="InterPro"/>
</dbReference>
<keyword evidence="3 5" id="KW-1133">Transmembrane helix</keyword>
<evidence type="ECO:0000313" key="8">
    <source>
        <dbReference type="Proteomes" id="UP001226762"/>
    </source>
</evidence>
<evidence type="ECO:0000256" key="3">
    <source>
        <dbReference type="ARBA" id="ARBA00022989"/>
    </source>
</evidence>
<evidence type="ECO:0000256" key="2">
    <source>
        <dbReference type="ARBA" id="ARBA00022692"/>
    </source>
</evidence>
<feature type="transmembrane region" description="Helical" evidence="5">
    <location>
        <begin position="74"/>
        <end position="99"/>
    </location>
</feature>